<name>A0A2N6KK49_9CYAN</name>
<dbReference type="Pfam" id="PF01548">
    <property type="entry name" value="DEDD_Tnp_IS110"/>
    <property type="match status" value="1"/>
</dbReference>
<dbReference type="EMBL" id="NMQA01000051">
    <property type="protein sequence ID" value="PMB00060.1"/>
    <property type="molecule type" value="Genomic_DNA"/>
</dbReference>
<dbReference type="GO" id="GO:0003677">
    <property type="term" value="F:DNA binding"/>
    <property type="evidence" value="ECO:0007669"/>
    <property type="project" value="InterPro"/>
</dbReference>
<dbReference type="GO" id="GO:0006313">
    <property type="term" value="P:DNA transposition"/>
    <property type="evidence" value="ECO:0007669"/>
    <property type="project" value="InterPro"/>
</dbReference>
<sequence>MKIIGLDVGGSSVVACPVEKMPRSVRRFFDENKHQIPTFHATTEGIAGLLALQPDICVMEPTGVHYSEFWYKALTHAGVKVLWVGHVQVRNYRKSERLPDKNDKADALALACYCLLHLEEPEFFLRFQPYPVDHLRRLCLQLQHLNRIQNPIVSCTRQYLAHEFPEAANRQSARKKPGDLPPLWGWLAELRPSPFYDRLWSNSVARDFGLEISEFTRLQSKRICEIERHQDAIEQELQQLLALPVFANYLTVFDEFGFGLRIRSLLLSHIYPISDFLGSDGLPLIEFTPSDAGKLQKRDRSLRAFKLRLGYGLVEDSSGKSTRWIPGGSGLCRKALWQWCLTKIEPKNSRVSTEVGQILGNYIDRLKAGGTPRKVAQSRCCAKAATMLFKKLVRQIT</sequence>
<dbReference type="InterPro" id="IPR002525">
    <property type="entry name" value="Transp_IS110-like_N"/>
</dbReference>
<protein>
    <submittedName>
        <fullName evidence="2">IS110 family transposase</fullName>
    </submittedName>
</protein>
<dbReference type="AlphaFoldDB" id="A0A2N6KK49"/>
<dbReference type="GO" id="GO:0004803">
    <property type="term" value="F:transposase activity"/>
    <property type="evidence" value="ECO:0007669"/>
    <property type="project" value="InterPro"/>
</dbReference>
<evidence type="ECO:0000313" key="3">
    <source>
        <dbReference type="Proteomes" id="UP000235025"/>
    </source>
</evidence>
<comment type="caution">
    <text evidence="2">The sequence shown here is derived from an EMBL/GenBank/DDBJ whole genome shotgun (WGS) entry which is preliminary data.</text>
</comment>
<dbReference type="PANTHER" id="PTHR33055">
    <property type="entry name" value="TRANSPOSASE FOR INSERTION SEQUENCE ELEMENT IS1111A"/>
    <property type="match status" value="1"/>
</dbReference>
<reference evidence="2 3" key="1">
    <citation type="submission" date="2017-07" db="EMBL/GenBank/DDBJ databases">
        <title>Genomes of Fischerella (Mastigocladus) sp. strains.</title>
        <authorList>
            <person name="Miller S.R."/>
        </authorList>
    </citation>
    <scope>NUCLEOTIDE SEQUENCE [LARGE SCALE GENOMIC DNA]</scope>
    <source>
        <strain evidence="2 3">CCMEE 5268</strain>
    </source>
</reference>
<dbReference type="InterPro" id="IPR047650">
    <property type="entry name" value="Transpos_IS110"/>
</dbReference>
<evidence type="ECO:0000259" key="1">
    <source>
        <dbReference type="Pfam" id="PF01548"/>
    </source>
</evidence>
<proteinExistence type="predicted"/>
<gene>
    <name evidence="2" type="ORF">CEN50_04710</name>
</gene>
<feature type="domain" description="Transposase IS110-like N-terminal" evidence="1">
    <location>
        <begin position="4"/>
        <end position="145"/>
    </location>
</feature>
<evidence type="ECO:0000313" key="2">
    <source>
        <dbReference type="EMBL" id="PMB00060.1"/>
    </source>
</evidence>
<dbReference type="RefSeq" id="WP_102171671.1">
    <property type="nucleotide sequence ID" value="NZ_NMQA01000051.1"/>
</dbReference>
<organism evidence="2 3">
    <name type="scientific">Fischerella thermalis CCMEE 5268</name>
    <dbReference type="NCBI Taxonomy" id="2019662"/>
    <lineage>
        <taxon>Bacteria</taxon>
        <taxon>Bacillati</taxon>
        <taxon>Cyanobacteriota</taxon>
        <taxon>Cyanophyceae</taxon>
        <taxon>Nostocales</taxon>
        <taxon>Hapalosiphonaceae</taxon>
        <taxon>Fischerella</taxon>
    </lineage>
</organism>
<dbReference type="Proteomes" id="UP000235025">
    <property type="component" value="Unassembled WGS sequence"/>
</dbReference>
<accession>A0A2N6KK49</accession>